<sequence length="411" mass="47520">MKGCHMYKVVQRLKHLKKPLNKLNWKNGNLFVKANSLKEKLKELQSKMDDDPSNLTKRQNAVELVNEYTIVAEDELKLLHQKARIQWLKEGDKNSAYFHNILKARKNKSIIESICCEDGSRVEGNLVNGQFVKNFQKLFGTNLPVSSMNSMGDIVKLKLSEAKVLDMIKEELLKGYNRRSGAKRCAMIIDIQKAYDTERISNLSLPFHSCNRDDLMVLCNGETESLKLVKRSMDEFSRVSGLFLNLSKSTIFFRSISEALKEDMLNILPFKCGKLLMKYLGVPLLAKRLESQVVTKTVLSYAGRIQLIASVLSTMQQHWSSVYMLFISIVNGLEKLFKSDSHRWKELMRIRDKIKPYVKFRIGNGRSISVWHDKWCDLGPLDRFIHNRDIYDVWMSNEDCLADAILDGRWK</sequence>
<proteinExistence type="predicted"/>
<dbReference type="PANTHER" id="PTHR33116:SF84">
    <property type="entry name" value="RNA-DIRECTED DNA POLYMERASE"/>
    <property type="match status" value="1"/>
</dbReference>
<dbReference type="PANTHER" id="PTHR33116">
    <property type="entry name" value="REVERSE TRANSCRIPTASE ZINC-BINDING DOMAIN-CONTAINING PROTEIN-RELATED-RELATED"/>
    <property type="match status" value="1"/>
</dbReference>
<comment type="caution">
    <text evidence="1">The sequence shown here is derived from an EMBL/GenBank/DDBJ whole genome shotgun (WGS) entry which is preliminary data.</text>
</comment>
<dbReference type="EMBL" id="BKCJ010004767">
    <property type="protein sequence ID" value="GEU62977.1"/>
    <property type="molecule type" value="Genomic_DNA"/>
</dbReference>
<dbReference type="AlphaFoldDB" id="A0A6L2LPU9"/>
<dbReference type="GO" id="GO:0003964">
    <property type="term" value="F:RNA-directed DNA polymerase activity"/>
    <property type="evidence" value="ECO:0007669"/>
    <property type="project" value="UniProtKB-KW"/>
</dbReference>
<keyword evidence="1" id="KW-0548">Nucleotidyltransferase</keyword>
<organism evidence="1">
    <name type="scientific">Tanacetum cinerariifolium</name>
    <name type="common">Dalmatian daisy</name>
    <name type="synonym">Chrysanthemum cinerariifolium</name>
    <dbReference type="NCBI Taxonomy" id="118510"/>
    <lineage>
        <taxon>Eukaryota</taxon>
        <taxon>Viridiplantae</taxon>
        <taxon>Streptophyta</taxon>
        <taxon>Embryophyta</taxon>
        <taxon>Tracheophyta</taxon>
        <taxon>Spermatophyta</taxon>
        <taxon>Magnoliopsida</taxon>
        <taxon>eudicotyledons</taxon>
        <taxon>Gunneridae</taxon>
        <taxon>Pentapetalae</taxon>
        <taxon>asterids</taxon>
        <taxon>campanulids</taxon>
        <taxon>Asterales</taxon>
        <taxon>Asteraceae</taxon>
        <taxon>Asteroideae</taxon>
        <taxon>Anthemideae</taxon>
        <taxon>Anthemidinae</taxon>
        <taxon>Tanacetum</taxon>
    </lineage>
</organism>
<protein>
    <submittedName>
        <fullName evidence="1">RNA-directed DNA polymerase, eukaryota, reverse transcriptase zinc-binding domain protein</fullName>
    </submittedName>
</protein>
<keyword evidence="1" id="KW-0695">RNA-directed DNA polymerase</keyword>
<accession>A0A6L2LPU9</accession>
<keyword evidence="1" id="KW-0808">Transferase</keyword>
<evidence type="ECO:0000313" key="1">
    <source>
        <dbReference type="EMBL" id="GEU62977.1"/>
    </source>
</evidence>
<name>A0A6L2LPU9_TANCI</name>
<reference evidence="1" key="1">
    <citation type="journal article" date="2019" name="Sci. Rep.">
        <title>Draft genome of Tanacetum cinerariifolium, the natural source of mosquito coil.</title>
        <authorList>
            <person name="Yamashiro T."/>
            <person name="Shiraishi A."/>
            <person name="Satake H."/>
            <person name="Nakayama K."/>
        </authorList>
    </citation>
    <scope>NUCLEOTIDE SEQUENCE</scope>
</reference>
<gene>
    <name evidence="1" type="ORF">Tci_034955</name>
</gene>